<evidence type="ECO:0000313" key="3">
    <source>
        <dbReference type="Proteomes" id="UP000265801"/>
    </source>
</evidence>
<proteinExistence type="predicted"/>
<keyword evidence="3" id="KW-1185">Reference proteome</keyword>
<dbReference type="AlphaFoldDB" id="A0A3A1QUH4"/>
<feature type="domain" description="DUF3344" evidence="1">
    <location>
        <begin position="35"/>
        <end position="246"/>
    </location>
</feature>
<organism evidence="2 3">
    <name type="scientific">Bacillus salacetis</name>
    <dbReference type="NCBI Taxonomy" id="2315464"/>
    <lineage>
        <taxon>Bacteria</taxon>
        <taxon>Bacillati</taxon>
        <taxon>Bacillota</taxon>
        <taxon>Bacilli</taxon>
        <taxon>Bacillales</taxon>
        <taxon>Bacillaceae</taxon>
        <taxon>Bacillus</taxon>
    </lineage>
</organism>
<reference evidence="2 3" key="1">
    <citation type="submission" date="2018-09" db="EMBL/GenBank/DDBJ databases">
        <title>Bacillus saliacetes sp. nov., isolated from Thai shrimp paste (Ka-pi).</title>
        <authorList>
            <person name="Daroonpunt R."/>
            <person name="Tanasupawat S."/>
            <person name="Yiamsombut S."/>
        </authorList>
    </citation>
    <scope>NUCLEOTIDE SEQUENCE [LARGE SCALE GENOMIC DNA]</scope>
    <source>
        <strain evidence="2 3">SKP7-4</strain>
    </source>
</reference>
<evidence type="ECO:0000259" key="1">
    <source>
        <dbReference type="Pfam" id="PF11824"/>
    </source>
</evidence>
<evidence type="ECO:0000313" key="2">
    <source>
        <dbReference type="EMBL" id="RIW30736.1"/>
    </source>
</evidence>
<dbReference type="Proteomes" id="UP000265801">
    <property type="component" value="Unassembled WGS sequence"/>
</dbReference>
<dbReference type="OrthoDB" id="979394at2"/>
<dbReference type="EMBL" id="QXIR01000025">
    <property type="protein sequence ID" value="RIW30736.1"/>
    <property type="molecule type" value="Genomic_DNA"/>
</dbReference>
<protein>
    <submittedName>
        <fullName evidence="2">DUF3344 domain-containing protein</fullName>
    </submittedName>
</protein>
<dbReference type="InterPro" id="IPR021779">
    <property type="entry name" value="DUF3344"/>
</dbReference>
<comment type="caution">
    <text evidence="2">The sequence shown here is derived from an EMBL/GenBank/DDBJ whole genome shotgun (WGS) entry which is preliminary data.</text>
</comment>
<name>A0A3A1QUH4_9BACI</name>
<accession>A0A3A1QUH4</accession>
<gene>
    <name evidence="2" type="ORF">D3H55_16560</name>
</gene>
<sequence>MSKNNDSRHEPALKEFYRTHQNGDYAAAGVSLRDSSTARVLIPLPPSVTITKAFLYWMAMEKESTYSNRGYINDSPFEGTLISSTRSLCWPREVTHYFRAEVSFRNISRNNKLQINPGGGDSILEGATLVVIYSHEDLPEKTIIINDGGAVLPSSAATSFSRFLVSNTPEAKTTFIVGDGQSYRDRAYFNEAQVAGPDAFPGGDGPFWDTLTVDVSDLLHPGDTEAIASIVSKDDCLGWIAQVFSVTQTCPPCDNEAVLSLTFVVSEPWTLEVTGTPGVDVSKISQIIQQCTSYANVPTPCGELKGSEVPIYALKAEGIADVFVDVIDTQTNETETIEFTLQIDNVLCYRTTKEWLPNDFFDSSTAEAYITTRPTPVGTTVAMIVIKVILPVC</sequence>
<dbReference type="RefSeq" id="WP_119548430.1">
    <property type="nucleotide sequence ID" value="NZ_QXIR01000025.1"/>
</dbReference>
<dbReference type="Pfam" id="PF11824">
    <property type="entry name" value="DUF3344"/>
    <property type="match status" value="1"/>
</dbReference>